<comment type="caution">
    <text evidence="1">The sequence shown here is derived from an EMBL/GenBank/DDBJ whole genome shotgun (WGS) entry which is preliminary data.</text>
</comment>
<keyword evidence="2" id="KW-1185">Reference proteome</keyword>
<dbReference type="EMBL" id="CM055093">
    <property type="protein sequence ID" value="KAJ7566577.1"/>
    <property type="molecule type" value="Genomic_DNA"/>
</dbReference>
<protein>
    <submittedName>
        <fullName evidence="1">Uncharacterized protein</fullName>
    </submittedName>
</protein>
<sequence>MEMPTDVPVLILSHANSKLFPEDIIVHLRCTGNQSKLTHDESELNKCRSYFTFVREEHLIEPSLQKVPENDLVAARQEDRSINTDTFHRWLSMVRLVSLSFGEQKLTIEYWHKVKELERRCSERFRCF</sequence>
<evidence type="ECO:0000313" key="2">
    <source>
        <dbReference type="Proteomes" id="UP001162992"/>
    </source>
</evidence>
<reference evidence="2" key="1">
    <citation type="journal article" date="2024" name="Proc. Natl. Acad. Sci. U.S.A.">
        <title>Extraordinary preservation of gene collinearity over three hundred million years revealed in homosporous lycophytes.</title>
        <authorList>
            <person name="Li C."/>
            <person name="Wickell D."/>
            <person name="Kuo L.Y."/>
            <person name="Chen X."/>
            <person name="Nie B."/>
            <person name="Liao X."/>
            <person name="Peng D."/>
            <person name="Ji J."/>
            <person name="Jenkins J."/>
            <person name="Williams M."/>
            <person name="Shu S."/>
            <person name="Plott C."/>
            <person name="Barry K."/>
            <person name="Rajasekar S."/>
            <person name="Grimwood J."/>
            <person name="Han X."/>
            <person name="Sun S."/>
            <person name="Hou Z."/>
            <person name="He W."/>
            <person name="Dai G."/>
            <person name="Sun C."/>
            <person name="Schmutz J."/>
            <person name="Leebens-Mack J.H."/>
            <person name="Li F.W."/>
            <person name="Wang L."/>
        </authorList>
    </citation>
    <scope>NUCLEOTIDE SEQUENCE [LARGE SCALE GENOMIC DNA]</scope>
    <source>
        <strain evidence="2">cv. PW_Plant_1</strain>
    </source>
</reference>
<organism evidence="1 2">
    <name type="scientific">Diphasiastrum complanatum</name>
    <name type="common">Issler's clubmoss</name>
    <name type="synonym">Lycopodium complanatum</name>
    <dbReference type="NCBI Taxonomy" id="34168"/>
    <lineage>
        <taxon>Eukaryota</taxon>
        <taxon>Viridiplantae</taxon>
        <taxon>Streptophyta</taxon>
        <taxon>Embryophyta</taxon>
        <taxon>Tracheophyta</taxon>
        <taxon>Lycopodiopsida</taxon>
        <taxon>Lycopodiales</taxon>
        <taxon>Lycopodiaceae</taxon>
        <taxon>Lycopodioideae</taxon>
        <taxon>Diphasiastrum</taxon>
    </lineage>
</organism>
<evidence type="ECO:0000313" key="1">
    <source>
        <dbReference type="EMBL" id="KAJ7566577.1"/>
    </source>
</evidence>
<gene>
    <name evidence="1" type="ORF">O6H91_02G109300</name>
</gene>
<proteinExistence type="predicted"/>
<name>A0ACC2EJB2_DIPCM</name>
<dbReference type="Proteomes" id="UP001162992">
    <property type="component" value="Chromosome 2"/>
</dbReference>
<accession>A0ACC2EJB2</accession>